<sequence length="102" mass="10589">MSILAISDVGAAGTQIAALSNDSMATPVSLEDRLLGAYASAGVETRQAEAAIQAIIDSPDITHPEVLAKLQTQLAQYNVDVTLLNALVRKAVGTVETLLRAS</sequence>
<evidence type="ECO:0000313" key="1">
    <source>
        <dbReference type="EMBL" id="MBD1599516.1"/>
    </source>
</evidence>
<proteinExistence type="predicted"/>
<reference evidence="1 2" key="1">
    <citation type="journal article" date="2020" name="Insects">
        <title>Bacteria Belonging to Pseudomonas typographi sp. nov. from the Bark Beetle Ips typographus Have Genomic Potential to Aid in the Host Ecology.</title>
        <authorList>
            <person name="Peral-Aranega E."/>
            <person name="Saati-Santamaria Z."/>
            <person name="Kolarik M."/>
            <person name="Rivas R."/>
            <person name="Garcia-Fraile P."/>
        </authorList>
    </citation>
    <scope>NUCLEOTIDE SEQUENCE [LARGE SCALE GENOMIC DNA]</scope>
    <source>
        <strain evidence="1 2">CA3A</strain>
    </source>
</reference>
<protein>
    <submittedName>
        <fullName evidence="1">Type III secretion system inner rod subunit SctI</fullName>
    </submittedName>
</protein>
<gene>
    <name evidence="1" type="primary">sctI</name>
    <name evidence="1" type="ORF">HAQ05_12480</name>
</gene>
<organism evidence="1 2">
    <name type="scientific">Pseudomonas typographi</name>
    <dbReference type="NCBI Taxonomy" id="2715964"/>
    <lineage>
        <taxon>Bacteria</taxon>
        <taxon>Pseudomonadati</taxon>
        <taxon>Pseudomonadota</taxon>
        <taxon>Gammaproteobacteria</taxon>
        <taxon>Pseudomonadales</taxon>
        <taxon>Pseudomonadaceae</taxon>
        <taxon>Pseudomonas</taxon>
    </lineage>
</organism>
<comment type="caution">
    <text evidence="1">The sequence shown here is derived from an EMBL/GenBank/DDBJ whole genome shotgun (WGS) entry which is preliminary data.</text>
</comment>
<dbReference type="Proteomes" id="UP000805841">
    <property type="component" value="Unassembled WGS sequence"/>
</dbReference>
<keyword evidence="2" id="KW-1185">Reference proteome</keyword>
<accession>A0ABR7Z1Z3</accession>
<dbReference type="RefSeq" id="WP_190420970.1">
    <property type="nucleotide sequence ID" value="NZ_JAAOCA010000014.1"/>
</dbReference>
<dbReference type="InterPro" id="IPR047754">
    <property type="entry name" value="T3SS_SctI-like"/>
</dbReference>
<evidence type="ECO:0000313" key="2">
    <source>
        <dbReference type="Proteomes" id="UP000805841"/>
    </source>
</evidence>
<dbReference type="EMBL" id="JAAOCA010000014">
    <property type="protein sequence ID" value="MBD1599516.1"/>
    <property type="molecule type" value="Genomic_DNA"/>
</dbReference>
<dbReference type="NCBIfam" id="NF038054">
    <property type="entry name" value="T3SS_SctI"/>
    <property type="match status" value="1"/>
</dbReference>
<name>A0ABR7Z1Z3_9PSED</name>